<dbReference type="GeneID" id="25277249"/>
<organism evidence="2 3">
    <name type="scientific">Exophiala aquamarina CBS 119918</name>
    <dbReference type="NCBI Taxonomy" id="1182545"/>
    <lineage>
        <taxon>Eukaryota</taxon>
        <taxon>Fungi</taxon>
        <taxon>Dikarya</taxon>
        <taxon>Ascomycota</taxon>
        <taxon>Pezizomycotina</taxon>
        <taxon>Eurotiomycetes</taxon>
        <taxon>Chaetothyriomycetidae</taxon>
        <taxon>Chaetothyriales</taxon>
        <taxon>Herpotrichiellaceae</taxon>
        <taxon>Exophiala</taxon>
    </lineage>
</organism>
<keyword evidence="3" id="KW-1185">Reference proteome</keyword>
<evidence type="ECO:0000313" key="2">
    <source>
        <dbReference type="EMBL" id="KEF60743.1"/>
    </source>
</evidence>
<dbReference type="EMBL" id="AMGV01000002">
    <property type="protein sequence ID" value="KEF60743.1"/>
    <property type="molecule type" value="Genomic_DNA"/>
</dbReference>
<comment type="caution">
    <text evidence="2">The sequence shown here is derived from an EMBL/GenBank/DDBJ whole genome shotgun (WGS) entry which is preliminary data.</text>
</comment>
<evidence type="ECO:0000256" key="1">
    <source>
        <dbReference type="SAM" id="MobiDB-lite"/>
    </source>
</evidence>
<protein>
    <recommendedName>
        <fullName evidence="4">Transcription factor domain-containing protein</fullName>
    </recommendedName>
</protein>
<reference evidence="2 3" key="1">
    <citation type="submission" date="2013-03" db="EMBL/GenBank/DDBJ databases">
        <title>The Genome Sequence of Exophiala aquamarina CBS 119918.</title>
        <authorList>
            <consortium name="The Broad Institute Genomics Platform"/>
            <person name="Cuomo C."/>
            <person name="de Hoog S."/>
            <person name="Gorbushina A."/>
            <person name="Walker B."/>
            <person name="Young S.K."/>
            <person name="Zeng Q."/>
            <person name="Gargeya S."/>
            <person name="Fitzgerald M."/>
            <person name="Haas B."/>
            <person name="Abouelleil A."/>
            <person name="Allen A.W."/>
            <person name="Alvarado L."/>
            <person name="Arachchi H.M."/>
            <person name="Berlin A.M."/>
            <person name="Chapman S.B."/>
            <person name="Gainer-Dewar J."/>
            <person name="Goldberg J."/>
            <person name="Griggs A."/>
            <person name="Gujja S."/>
            <person name="Hansen M."/>
            <person name="Howarth C."/>
            <person name="Imamovic A."/>
            <person name="Ireland A."/>
            <person name="Larimer J."/>
            <person name="McCowan C."/>
            <person name="Murphy C."/>
            <person name="Pearson M."/>
            <person name="Poon T.W."/>
            <person name="Priest M."/>
            <person name="Roberts A."/>
            <person name="Saif S."/>
            <person name="Shea T."/>
            <person name="Sisk P."/>
            <person name="Sykes S."/>
            <person name="Wortman J."/>
            <person name="Nusbaum C."/>
            <person name="Birren B."/>
        </authorList>
    </citation>
    <scope>NUCLEOTIDE SEQUENCE [LARGE SCALE GENOMIC DNA]</scope>
    <source>
        <strain evidence="2 3">CBS 119918</strain>
    </source>
</reference>
<dbReference type="VEuPathDB" id="FungiDB:A1O9_02304"/>
<evidence type="ECO:0008006" key="4">
    <source>
        <dbReference type="Google" id="ProtNLM"/>
    </source>
</evidence>
<dbReference type="Proteomes" id="UP000027920">
    <property type="component" value="Unassembled WGS sequence"/>
</dbReference>
<dbReference type="RefSeq" id="XP_013263333.1">
    <property type="nucleotide sequence ID" value="XM_013407879.1"/>
</dbReference>
<feature type="compositionally biased region" description="Polar residues" evidence="1">
    <location>
        <begin position="252"/>
        <end position="262"/>
    </location>
</feature>
<feature type="region of interest" description="Disordered" evidence="1">
    <location>
        <begin position="252"/>
        <end position="281"/>
    </location>
</feature>
<proteinExistence type="predicted"/>
<dbReference type="OrthoDB" id="2563500at2759"/>
<evidence type="ECO:0000313" key="3">
    <source>
        <dbReference type="Proteomes" id="UP000027920"/>
    </source>
</evidence>
<dbReference type="AlphaFoldDB" id="A0A072PN37"/>
<dbReference type="CDD" id="cd12148">
    <property type="entry name" value="fungal_TF_MHR"/>
    <property type="match status" value="1"/>
</dbReference>
<dbReference type="STRING" id="1182545.A0A072PN37"/>
<gene>
    <name evidence="2" type="ORF">A1O9_02304</name>
</gene>
<name>A0A072PN37_9EURO</name>
<sequence length="316" mass="35881">MFSQSTEPIRLLMVHLSWHQAYCDLYRIFLPGYREAAPFSILQKLDEQKSMEWQGLCLQHAVAIVHLLSEFSAQCSPPAVDFDIAVCAYHSSRLVLFIAANTFTQRLSRTDALQLARFSQSILSRYFVGYPMADPMMKEIDDTITRCSCEWTGTGTLELQDIEASNEDYEATQGRIRRQLAIHSLIRQANFEGDCHDGTRSEIRRSNVEFQLSTMPQNQSTLTALPAREIATPFGMARVEDSQGAGEIATVEEQSGHIQSESGSEKRTMPNVSTPHENHNREEWRNDMQAVFNPWMGFSESLESYGLALSLEDDYF</sequence>
<dbReference type="HOGENOM" id="CLU_880084_0_0_1"/>
<accession>A0A072PN37</accession>